<dbReference type="EMBL" id="DS989823">
    <property type="protein sequence ID" value="EFR00248.1"/>
    <property type="molecule type" value="Genomic_DNA"/>
</dbReference>
<gene>
    <name evidence="2" type="ORF">MGYG_03251</name>
</gene>
<evidence type="ECO:0000313" key="3">
    <source>
        <dbReference type="Proteomes" id="UP000002669"/>
    </source>
</evidence>
<organism evidence="3">
    <name type="scientific">Arthroderma gypseum (strain ATCC MYA-4604 / CBS 118893)</name>
    <name type="common">Microsporum gypseum</name>
    <dbReference type="NCBI Taxonomy" id="535722"/>
    <lineage>
        <taxon>Eukaryota</taxon>
        <taxon>Fungi</taxon>
        <taxon>Dikarya</taxon>
        <taxon>Ascomycota</taxon>
        <taxon>Pezizomycotina</taxon>
        <taxon>Eurotiomycetes</taxon>
        <taxon>Eurotiomycetidae</taxon>
        <taxon>Onygenales</taxon>
        <taxon>Arthrodermataceae</taxon>
        <taxon>Nannizzia</taxon>
    </lineage>
</organism>
<dbReference type="VEuPathDB" id="FungiDB:MGYG_03251"/>
<feature type="compositionally biased region" description="Basic and acidic residues" evidence="1">
    <location>
        <begin position="73"/>
        <end position="84"/>
    </location>
</feature>
<dbReference type="RefSeq" id="XP_003175730.1">
    <property type="nucleotide sequence ID" value="XM_003175682.1"/>
</dbReference>
<name>E4URN8_ARTGP</name>
<sequence>MSGMRDAREDQLDMSVHMGISKGVLEEEERKKPSRVLGQTKEKRGRGRRGGEGAGMERRGKGGRGRRYLAQLTKEKGDEKETTDQTRPIYAVEGRKRKELQGV</sequence>
<dbReference type="HOGENOM" id="CLU_2263114_0_0_1"/>
<proteinExistence type="predicted"/>
<evidence type="ECO:0000256" key="1">
    <source>
        <dbReference type="SAM" id="MobiDB-lite"/>
    </source>
</evidence>
<dbReference type="InParanoid" id="E4URN8"/>
<feature type="region of interest" description="Disordered" evidence="1">
    <location>
        <begin position="1"/>
        <end position="103"/>
    </location>
</feature>
<keyword evidence="3" id="KW-1185">Reference proteome</keyword>
<feature type="compositionally biased region" description="Basic and acidic residues" evidence="1">
    <location>
        <begin position="49"/>
        <end position="60"/>
    </location>
</feature>
<evidence type="ECO:0000313" key="2">
    <source>
        <dbReference type="EMBL" id="EFR00248.1"/>
    </source>
</evidence>
<feature type="compositionally biased region" description="Basic and acidic residues" evidence="1">
    <location>
        <begin position="93"/>
        <end position="103"/>
    </location>
</feature>
<dbReference type="Proteomes" id="UP000002669">
    <property type="component" value="Unassembled WGS sequence"/>
</dbReference>
<reference evidence="3" key="1">
    <citation type="journal article" date="2012" name="MBio">
        <title>Comparative genome analysis of Trichophyton rubrum and related dermatophytes reveals candidate genes involved in infection.</title>
        <authorList>
            <person name="Martinez D.A."/>
            <person name="Oliver B.G."/>
            <person name="Graeser Y."/>
            <person name="Goldberg J.M."/>
            <person name="Li W."/>
            <person name="Martinez-Rossi N.M."/>
            <person name="Monod M."/>
            <person name="Shelest E."/>
            <person name="Barton R.C."/>
            <person name="Birch E."/>
            <person name="Brakhage A.A."/>
            <person name="Chen Z."/>
            <person name="Gurr S.J."/>
            <person name="Heiman D."/>
            <person name="Heitman J."/>
            <person name="Kosti I."/>
            <person name="Rossi A."/>
            <person name="Saif S."/>
            <person name="Samalova M."/>
            <person name="Saunders C.W."/>
            <person name="Shea T."/>
            <person name="Summerbell R.C."/>
            <person name="Xu J."/>
            <person name="Young S."/>
            <person name="Zeng Q."/>
            <person name="Birren B.W."/>
            <person name="Cuomo C.A."/>
            <person name="White T.C."/>
        </authorList>
    </citation>
    <scope>NUCLEOTIDE SEQUENCE [LARGE SCALE GENOMIC DNA]</scope>
    <source>
        <strain evidence="3">ATCC MYA-4604 / CBS 118893</strain>
    </source>
</reference>
<protein>
    <submittedName>
        <fullName evidence="2">Uncharacterized protein</fullName>
    </submittedName>
</protein>
<dbReference type="AlphaFoldDB" id="E4URN8"/>
<feature type="compositionally biased region" description="Basic and acidic residues" evidence="1">
    <location>
        <begin position="1"/>
        <end position="11"/>
    </location>
</feature>
<dbReference type="GeneID" id="10031040"/>
<accession>E4URN8</accession>